<dbReference type="RefSeq" id="WP_135027821.1">
    <property type="nucleotide sequence ID" value="NZ_BMLA01000001.1"/>
</dbReference>
<evidence type="ECO:0000313" key="3">
    <source>
        <dbReference type="Proteomes" id="UP000560081"/>
    </source>
</evidence>
<reference evidence="2 3" key="1">
    <citation type="submission" date="2020-08" db="EMBL/GenBank/DDBJ databases">
        <title>Sequencing the genomes of 1000 actinobacteria strains.</title>
        <authorList>
            <person name="Klenk H.-P."/>
        </authorList>
    </citation>
    <scope>NUCLEOTIDE SEQUENCE [LARGE SCALE GENOMIC DNA]</scope>
    <source>
        <strain evidence="2 3">DSM 19079</strain>
    </source>
</reference>
<sequence length="61" mass="6391">MARTRAAARRRQPGLCPRSVRLAMAMLAADSSPRGGAAASASEARALQTTGRAVRRVPAMK</sequence>
<name>A0A4Y8X443_9MICC</name>
<evidence type="ECO:0000313" key="2">
    <source>
        <dbReference type="EMBL" id="MBB4882810.1"/>
    </source>
</evidence>
<gene>
    <name evidence="2" type="ORF">BJ976_001161</name>
</gene>
<proteinExistence type="predicted"/>
<comment type="caution">
    <text evidence="2">The sequence shown here is derived from an EMBL/GenBank/DDBJ whole genome shotgun (WGS) entry which is preliminary data.</text>
</comment>
<dbReference type="AlphaFoldDB" id="A0A4Y8X443"/>
<accession>A0A4Y8X443</accession>
<feature type="compositionally biased region" description="Low complexity" evidence="1">
    <location>
        <begin position="32"/>
        <end position="46"/>
    </location>
</feature>
<evidence type="ECO:0000256" key="1">
    <source>
        <dbReference type="SAM" id="MobiDB-lite"/>
    </source>
</evidence>
<protein>
    <submittedName>
        <fullName evidence="2">Uncharacterized protein</fullName>
    </submittedName>
</protein>
<dbReference type="Proteomes" id="UP000560081">
    <property type="component" value="Unassembled WGS sequence"/>
</dbReference>
<feature type="region of interest" description="Disordered" evidence="1">
    <location>
        <begin position="32"/>
        <end position="61"/>
    </location>
</feature>
<keyword evidence="3" id="KW-1185">Reference proteome</keyword>
<organism evidence="2 3">
    <name type="scientific">Micrococcus flavus</name>
    <dbReference type="NCBI Taxonomy" id="384602"/>
    <lineage>
        <taxon>Bacteria</taxon>
        <taxon>Bacillati</taxon>
        <taxon>Actinomycetota</taxon>
        <taxon>Actinomycetes</taxon>
        <taxon>Micrococcales</taxon>
        <taxon>Micrococcaceae</taxon>
        <taxon>Micrococcus</taxon>
    </lineage>
</organism>
<dbReference type="EMBL" id="JACHMC010000001">
    <property type="protein sequence ID" value="MBB4882810.1"/>
    <property type="molecule type" value="Genomic_DNA"/>
</dbReference>